<reference evidence="2" key="1">
    <citation type="journal article" date="2019" name="Int. J. Syst. Evol. Microbiol.">
        <title>The Global Catalogue of Microorganisms (GCM) 10K type strain sequencing project: providing services to taxonomists for standard genome sequencing and annotation.</title>
        <authorList>
            <consortium name="The Broad Institute Genomics Platform"/>
            <consortium name="The Broad Institute Genome Sequencing Center for Infectious Disease"/>
            <person name="Wu L."/>
            <person name="Ma J."/>
        </authorList>
    </citation>
    <scope>NUCLEOTIDE SEQUENCE [LARGE SCALE GENOMIC DNA]</scope>
    <source>
        <strain evidence="2">CGMCC 1.15043</strain>
    </source>
</reference>
<name>A0ABQ2BSJ8_9BACL</name>
<dbReference type="RefSeq" id="WP_189010419.1">
    <property type="nucleotide sequence ID" value="NZ_BMHE01000006.1"/>
</dbReference>
<keyword evidence="2" id="KW-1185">Reference proteome</keyword>
<evidence type="ECO:0000313" key="1">
    <source>
        <dbReference type="EMBL" id="GGI46575.1"/>
    </source>
</evidence>
<dbReference type="Proteomes" id="UP000615455">
    <property type="component" value="Unassembled WGS sequence"/>
</dbReference>
<accession>A0ABQ2BSJ8</accession>
<evidence type="ECO:0000313" key="2">
    <source>
        <dbReference type="Proteomes" id="UP000615455"/>
    </source>
</evidence>
<sequence>MSKMYVNVIHRGDRGALTSRDDYFASHPANVMRAKANDGPNSPYMRRFIDQWIEQKNYNGFAYYSVFVSTLWVVPDNIFVDAVNHSRAMYIDSLQYLKEKRERGEVDFVTMSEFADVYNRIP</sequence>
<comment type="caution">
    <text evidence="1">The sequence shown here is derived from an EMBL/GenBank/DDBJ whole genome shotgun (WGS) entry which is preliminary data.</text>
</comment>
<protein>
    <submittedName>
        <fullName evidence="1">Uncharacterized protein</fullName>
    </submittedName>
</protein>
<organism evidence="1 2">
    <name type="scientific">Paenibacillus marchantiophytorum</name>
    <dbReference type="NCBI Taxonomy" id="1619310"/>
    <lineage>
        <taxon>Bacteria</taxon>
        <taxon>Bacillati</taxon>
        <taxon>Bacillota</taxon>
        <taxon>Bacilli</taxon>
        <taxon>Bacillales</taxon>
        <taxon>Paenibacillaceae</taxon>
        <taxon>Paenibacillus</taxon>
    </lineage>
</organism>
<gene>
    <name evidence="1" type="ORF">GCM10008018_17780</name>
</gene>
<proteinExistence type="predicted"/>
<dbReference type="EMBL" id="BMHE01000006">
    <property type="protein sequence ID" value="GGI46575.1"/>
    <property type="molecule type" value="Genomic_DNA"/>
</dbReference>